<feature type="transmembrane region" description="Helical" evidence="2">
    <location>
        <begin position="20"/>
        <end position="41"/>
    </location>
</feature>
<keyword evidence="2" id="KW-1133">Transmembrane helix</keyword>
<feature type="transmembrane region" description="Helical" evidence="2">
    <location>
        <begin position="136"/>
        <end position="161"/>
    </location>
</feature>
<sequence length="406" mass="44041">MDRRDLEAEAHFSQPIRQILLMLAVLGLSAAGAVLALPRVLPVFQSNPYLNGFILLVFGLGVLACFFQAAQLIQSVRWIEKFAAGQDTGQAPRLLAPLAALLRSRDRRLQITTTSTRSILDSVAQRIDEAREITRYIVSLLIFLGLLGTFYGLATTVPALVDTIRSLAPQEGETGVQTFSRLMSGLEGQLGGMGVAFASSLLGLTGSLVVGLLELFAGHGQNRFYRELEEWLSSITKLSFSSGDGEGGGEAGVIGLVLDKMTEQMERMTALFAETEQGRMDIELRLGQLADSLERMTERIEATAPSSNSLARIAEGQERLIDVLESRESTEGLDAESRMRLRSIDVQMLRILEEIAAGRQESMAELRTDLATLTRTIAQIGRTPQPGATPIRPVRPGPARSGGTEG</sequence>
<gene>
    <name evidence="3" type="ORF">SAMN04487993_100142</name>
</gene>
<evidence type="ECO:0000313" key="3">
    <source>
        <dbReference type="EMBL" id="SDI10102.1"/>
    </source>
</evidence>
<organism evidence="3 4">
    <name type="scientific">Salipiger marinus</name>
    <dbReference type="NCBI Taxonomy" id="555512"/>
    <lineage>
        <taxon>Bacteria</taxon>
        <taxon>Pseudomonadati</taxon>
        <taxon>Pseudomonadota</taxon>
        <taxon>Alphaproteobacteria</taxon>
        <taxon>Rhodobacterales</taxon>
        <taxon>Roseobacteraceae</taxon>
        <taxon>Salipiger</taxon>
    </lineage>
</organism>
<keyword evidence="2" id="KW-0812">Transmembrane</keyword>
<evidence type="ECO:0008006" key="5">
    <source>
        <dbReference type="Google" id="ProtNLM"/>
    </source>
</evidence>
<dbReference type="OrthoDB" id="9794540at2"/>
<feature type="transmembrane region" description="Helical" evidence="2">
    <location>
        <begin position="53"/>
        <end position="73"/>
    </location>
</feature>
<dbReference type="AlphaFoldDB" id="A0A1G8HU87"/>
<feature type="transmembrane region" description="Helical" evidence="2">
    <location>
        <begin position="190"/>
        <end position="216"/>
    </location>
</feature>
<keyword evidence="4" id="KW-1185">Reference proteome</keyword>
<dbReference type="Proteomes" id="UP000199093">
    <property type="component" value="Unassembled WGS sequence"/>
</dbReference>
<dbReference type="RefSeq" id="WP_089841863.1">
    <property type="nucleotide sequence ID" value="NZ_FNEJ01000001.1"/>
</dbReference>
<protein>
    <recommendedName>
        <fullName evidence="5">MotA/TolQ/ExbB proton channel family protein</fullName>
    </recommendedName>
</protein>
<keyword evidence="2" id="KW-0472">Membrane</keyword>
<feature type="region of interest" description="Disordered" evidence="1">
    <location>
        <begin position="380"/>
        <end position="406"/>
    </location>
</feature>
<dbReference type="EMBL" id="FNEJ01000001">
    <property type="protein sequence ID" value="SDI10102.1"/>
    <property type="molecule type" value="Genomic_DNA"/>
</dbReference>
<reference evidence="3 4" key="1">
    <citation type="submission" date="2016-10" db="EMBL/GenBank/DDBJ databases">
        <authorList>
            <person name="de Groot N.N."/>
        </authorList>
    </citation>
    <scope>NUCLEOTIDE SEQUENCE [LARGE SCALE GENOMIC DNA]</scope>
    <source>
        <strain evidence="3 4">DSM 26424</strain>
    </source>
</reference>
<evidence type="ECO:0000256" key="2">
    <source>
        <dbReference type="SAM" id="Phobius"/>
    </source>
</evidence>
<evidence type="ECO:0000313" key="4">
    <source>
        <dbReference type="Proteomes" id="UP000199093"/>
    </source>
</evidence>
<evidence type="ECO:0000256" key="1">
    <source>
        <dbReference type="SAM" id="MobiDB-lite"/>
    </source>
</evidence>
<proteinExistence type="predicted"/>
<dbReference type="STRING" id="555512.SAMN04487993_100142"/>
<accession>A0A1G8HU87</accession>
<name>A0A1G8HU87_9RHOB</name>